<dbReference type="RefSeq" id="XP_043172202.1">
    <property type="nucleotide sequence ID" value="XM_043316267.1"/>
</dbReference>
<dbReference type="AlphaFoldDB" id="A0A8J2IGH2"/>
<dbReference type="GeneID" id="67020766"/>
<organism evidence="1 2">
    <name type="scientific">Alternaria atra</name>
    <dbReference type="NCBI Taxonomy" id="119953"/>
    <lineage>
        <taxon>Eukaryota</taxon>
        <taxon>Fungi</taxon>
        <taxon>Dikarya</taxon>
        <taxon>Ascomycota</taxon>
        <taxon>Pezizomycotina</taxon>
        <taxon>Dothideomycetes</taxon>
        <taxon>Pleosporomycetidae</taxon>
        <taxon>Pleosporales</taxon>
        <taxon>Pleosporineae</taxon>
        <taxon>Pleosporaceae</taxon>
        <taxon>Alternaria</taxon>
        <taxon>Alternaria sect. Ulocladioides</taxon>
    </lineage>
</organism>
<protein>
    <submittedName>
        <fullName evidence="1">Uncharacterized protein</fullName>
    </submittedName>
</protein>
<proteinExistence type="predicted"/>
<dbReference type="EMBL" id="CAJRGZ010000023">
    <property type="protein sequence ID" value="CAG5178305.1"/>
    <property type="molecule type" value="Genomic_DNA"/>
</dbReference>
<gene>
    <name evidence="1" type="ORF">ALTATR162_LOCUS8634</name>
</gene>
<dbReference type="Proteomes" id="UP000676310">
    <property type="component" value="Unassembled WGS sequence"/>
</dbReference>
<dbReference type="OrthoDB" id="10676623at2759"/>
<accession>A0A8J2IGH2</accession>
<evidence type="ECO:0000313" key="1">
    <source>
        <dbReference type="EMBL" id="CAG5178305.1"/>
    </source>
</evidence>
<evidence type="ECO:0000313" key="2">
    <source>
        <dbReference type="Proteomes" id="UP000676310"/>
    </source>
</evidence>
<name>A0A8J2IGH2_9PLEO</name>
<keyword evidence="2" id="KW-1185">Reference proteome</keyword>
<reference evidence="1" key="1">
    <citation type="submission" date="2021-05" db="EMBL/GenBank/DDBJ databases">
        <authorList>
            <person name="Stam R."/>
        </authorList>
    </citation>
    <scope>NUCLEOTIDE SEQUENCE</scope>
    <source>
        <strain evidence="1">CS162</strain>
    </source>
</reference>
<comment type="caution">
    <text evidence="1">The sequence shown here is derived from an EMBL/GenBank/DDBJ whole genome shotgun (WGS) entry which is preliminary data.</text>
</comment>
<sequence length="419" mass="48281">MASQRSADTTHCAILTLPDELLLEFFSHLPHLPRDRRGDLVALTTVDKRIGGIAIEQLHTSVYLNVQNVETLLALYNKRPHLAKLVKSLDLYDQGSAALVGHWWCRSKTIHTCHAYRPQEKSYQTSMIAYLDLATRSGLPESVQKGLRQGLQDLDLDAFLTLLLTAVPNLQHLFLGGLENLEFLKSSIVIDRTRALVLPQMQYASRLARIYERLAVTLKTLELPRYTLHDGRSYGLRSMMSLTRLHLSFDKLHGVMRNVWWELPSGLETLNIWVPEVLQVMEILNSLLAEQQRGGLPLLKDVSIYVDAIDPLLEDGEGFIGYWKCDKKDEFYKSLIDGLSEQEMRVTLRYCDKRAVSAQFHPLMLAANPSMNQHIWFNDLRVLEVRGHFEHLRPQAKKMWMERRKKLIAKKREEQTQYA</sequence>